<keyword evidence="4 6" id="KW-1133">Transmembrane helix</keyword>
<dbReference type="InterPro" id="IPR050475">
    <property type="entry name" value="Prenyltransferase_related"/>
</dbReference>
<gene>
    <name evidence="7" type="ORF">DZ858_14335</name>
</gene>
<dbReference type="EMBL" id="QVID01000002">
    <property type="protein sequence ID" value="RFN58395.1"/>
    <property type="molecule type" value="Genomic_DNA"/>
</dbReference>
<dbReference type="OrthoDB" id="9811562at2"/>
<feature type="transmembrane region" description="Helical" evidence="6">
    <location>
        <begin position="9"/>
        <end position="27"/>
    </location>
</feature>
<dbReference type="PANTHER" id="PTHR42723">
    <property type="entry name" value="CHLOROPHYLL SYNTHASE"/>
    <property type="match status" value="1"/>
</dbReference>
<feature type="transmembrane region" description="Helical" evidence="6">
    <location>
        <begin position="283"/>
        <end position="302"/>
    </location>
</feature>
<feature type="transmembrane region" description="Helical" evidence="6">
    <location>
        <begin position="39"/>
        <end position="64"/>
    </location>
</feature>
<keyword evidence="7" id="KW-0808">Transferase</keyword>
<dbReference type="GO" id="GO:0016020">
    <property type="term" value="C:membrane"/>
    <property type="evidence" value="ECO:0007669"/>
    <property type="project" value="UniProtKB-SubCell"/>
</dbReference>
<dbReference type="CDD" id="cd13961">
    <property type="entry name" value="PT_UbiA_DGGGPS"/>
    <property type="match status" value="1"/>
</dbReference>
<sequence length="303" mass="33601">MKYLKLTRPINLLLIALVQVLIKYGLFEPFHAVTALSNFHFLLLVIATVCIAAGGNIINDVYDVDIDRINKPKKVIIGNGVSEKAGSTFYMVITALGVGIGFFLANSIGKPAFATLFIGIAALLYLYATYLKTMLLIGTFLVSILVSMSIIIVGFFDLVPVTNPINQASQWEVFKISLAYALFAFFLNFIRELVKDLQDIHGDKNGGKNTLPIAIGRSRATTVVFALGAITTLSIIAYMYMYLYAYTSAVLYFLFLVIAPLLFFCIKAFEAKKIKHYGLLSRLLKFVMLTGMCSMLLYPFVIL</sequence>
<dbReference type="AlphaFoldDB" id="A0A3E1Q8E1"/>
<keyword evidence="8" id="KW-1185">Reference proteome</keyword>
<comment type="subcellular location">
    <subcellularLocation>
        <location evidence="1">Membrane</location>
        <topology evidence="1">Multi-pass membrane protein</topology>
    </subcellularLocation>
</comment>
<dbReference type="Gene3D" id="1.20.120.1780">
    <property type="entry name" value="UbiA prenyltransferase"/>
    <property type="match status" value="1"/>
</dbReference>
<keyword evidence="3 6" id="KW-0812">Transmembrane</keyword>
<dbReference type="PANTHER" id="PTHR42723:SF1">
    <property type="entry name" value="CHLOROPHYLL SYNTHASE, CHLOROPLASTIC"/>
    <property type="match status" value="1"/>
</dbReference>
<dbReference type="Pfam" id="PF01040">
    <property type="entry name" value="UbiA"/>
    <property type="match status" value="1"/>
</dbReference>
<evidence type="ECO:0000256" key="1">
    <source>
        <dbReference type="ARBA" id="ARBA00004141"/>
    </source>
</evidence>
<feature type="transmembrane region" description="Helical" evidence="6">
    <location>
        <begin position="223"/>
        <end position="243"/>
    </location>
</feature>
<proteinExistence type="predicted"/>
<evidence type="ECO:0000313" key="8">
    <source>
        <dbReference type="Proteomes" id="UP000261082"/>
    </source>
</evidence>
<feature type="transmembrane region" description="Helical" evidence="6">
    <location>
        <begin position="176"/>
        <end position="194"/>
    </location>
</feature>
<evidence type="ECO:0000256" key="2">
    <source>
        <dbReference type="ARBA" id="ARBA00022475"/>
    </source>
</evidence>
<dbReference type="Proteomes" id="UP000261082">
    <property type="component" value="Unassembled WGS sequence"/>
</dbReference>
<name>A0A3E1Q8E1_9FLAO</name>
<organism evidence="7 8">
    <name type="scientific">Marixanthomonas ophiurae</name>
    <dbReference type="NCBI Taxonomy" id="387659"/>
    <lineage>
        <taxon>Bacteria</taxon>
        <taxon>Pseudomonadati</taxon>
        <taxon>Bacteroidota</taxon>
        <taxon>Flavobacteriia</taxon>
        <taxon>Flavobacteriales</taxon>
        <taxon>Flavobacteriaceae</taxon>
        <taxon>Marixanthomonas</taxon>
    </lineage>
</organism>
<keyword evidence="5 6" id="KW-0472">Membrane</keyword>
<evidence type="ECO:0000313" key="7">
    <source>
        <dbReference type="EMBL" id="RFN58395.1"/>
    </source>
</evidence>
<keyword evidence="2" id="KW-1003">Cell membrane</keyword>
<feature type="transmembrane region" description="Helical" evidence="6">
    <location>
        <begin position="85"/>
        <end position="105"/>
    </location>
</feature>
<protein>
    <submittedName>
        <fullName evidence="7">Prenyltransferase</fullName>
    </submittedName>
</protein>
<comment type="caution">
    <text evidence="7">The sequence shown here is derived from an EMBL/GenBank/DDBJ whole genome shotgun (WGS) entry which is preliminary data.</text>
</comment>
<evidence type="ECO:0000256" key="3">
    <source>
        <dbReference type="ARBA" id="ARBA00022692"/>
    </source>
</evidence>
<dbReference type="GO" id="GO:0016765">
    <property type="term" value="F:transferase activity, transferring alkyl or aryl (other than methyl) groups"/>
    <property type="evidence" value="ECO:0007669"/>
    <property type="project" value="InterPro"/>
</dbReference>
<reference evidence="7 8" key="1">
    <citation type="journal article" date="2007" name="Int. J. Syst. Evol. Microbiol.">
        <title>Marixanthomonas ophiurae gen. nov., sp. nov., a marine bacterium of the family Flavobacteriaceae isolated from a deep-sea brittle star.</title>
        <authorList>
            <person name="Romanenko L.A."/>
            <person name="Uchino M."/>
            <person name="Frolova G.M."/>
            <person name="Mikhailov V.V."/>
        </authorList>
    </citation>
    <scope>NUCLEOTIDE SEQUENCE [LARGE SCALE GENOMIC DNA]</scope>
    <source>
        <strain evidence="7 8">KMM 3046</strain>
    </source>
</reference>
<feature type="transmembrane region" description="Helical" evidence="6">
    <location>
        <begin position="111"/>
        <end position="128"/>
    </location>
</feature>
<dbReference type="Gene3D" id="1.10.357.140">
    <property type="entry name" value="UbiA prenyltransferase"/>
    <property type="match status" value="1"/>
</dbReference>
<evidence type="ECO:0000256" key="5">
    <source>
        <dbReference type="ARBA" id="ARBA00023136"/>
    </source>
</evidence>
<feature type="transmembrane region" description="Helical" evidence="6">
    <location>
        <begin position="249"/>
        <end position="271"/>
    </location>
</feature>
<dbReference type="InterPro" id="IPR000537">
    <property type="entry name" value="UbiA_prenyltransferase"/>
</dbReference>
<dbReference type="RefSeq" id="WP_117160342.1">
    <property type="nucleotide sequence ID" value="NZ_QVID01000002.1"/>
</dbReference>
<evidence type="ECO:0000256" key="4">
    <source>
        <dbReference type="ARBA" id="ARBA00022989"/>
    </source>
</evidence>
<dbReference type="NCBIfam" id="NF009512">
    <property type="entry name" value="PRK12872.1-1"/>
    <property type="match status" value="1"/>
</dbReference>
<feature type="transmembrane region" description="Helical" evidence="6">
    <location>
        <begin position="135"/>
        <end position="156"/>
    </location>
</feature>
<accession>A0A3E1Q8E1</accession>
<evidence type="ECO:0000256" key="6">
    <source>
        <dbReference type="SAM" id="Phobius"/>
    </source>
</evidence>
<dbReference type="InterPro" id="IPR044878">
    <property type="entry name" value="UbiA_sf"/>
</dbReference>